<evidence type="ECO:0000313" key="2">
    <source>
        <dbReference type="EMBL" id="OFW58482.1"/>
    </source>
</evidence>
<dbReference type="SUPFAM" id="SSF55718">
    <property type="entry name" value="SCP-like"/>
    <property type="match status" value="1"/>
</dbReference>
<name>A0A1F2WNP9_9ACTN</name>
<proteinExistence type="predicted"/>
<dbReference type="Pfam" id="PF02036">
    <property type="entry name" value="SCP2"/>
    <property type="match status" value="1"/>
</dbReference>
<dbReference type="AlphaFoldDB" id="A0A1F2WNP9"/>
<dbReference type="STRING" id="1797197.A2Y75_02725"/>
<reference evidence="2 3" key="1">
    <citation type="journal article" date="2016" name="Nat. Commun.">
        <title>Thousands of microbial genomes shed light on interconnected biogeochemical processes in an aquifer system.</title>
        <authorList>
            <person name="Anantharaman K."/>
            <person name="Brown C.T."/>
            <person name="Hug L.A."/>
            <person name="Sharon I."/>
            <person name="Castelle C.J."/>
            <person name="Probst A.J."/>
            <person name="Thomas B.C."/>
            <person name="Singh A."/>
            <person name="Wilkins M.J."/>
            <person name="Karaoz U."/>
            <person name="Brodie E.L."/>
            <person name="Williams K.H."/>
            <person name="Hubbard S.S."/>
            <person name="Banfield J.F."/>
        </authorList>
    </citation>
    <scope>NUCLEOTIDE SEQUENCE [LARGE SCALE GENOMIC DNA]</scope>
</reference>
<protein>
    <recommendedName>
        <fullName evidence="1">SCP2 domain-containing protein</fullName>
    </recommendedName>
</protein>
<dbReference type="InterPro" id="IPR036527">
    <property type="entry name" value="SCP2_sterol-bd_dom_sf"/>
</dbReference>
<sequence length="179" mass="19499">MPEDSIVIEEYLNSYLPQLIEKRLAEKTVPDMEGTSFGMQLCVEGDKSLVYGITIEDARRITVTPGGIDNPIFTMRISEDAIKPLVDFVSSFISRKQYDAVTGTKGRLDLKIGMPGDWTLPVTMVFNGAEAPQMSLSGPSADLMKIVTGEVNAPSAFMQGKIKLDGDLTFGLSLANLFV</sequence>
<dbReference type="Gene3D" id="3.30.1050.10">
    <property type="entry name" value="SCP2 sterol-binding domain"/>
    <property type="match status" value="1"/>
</dbReference>
<dbReference type="InterPro" id="IPR003033">
    <property type="entry name" value="SCP2_sterol-bd_dom"/>
</dbReference>
<accession>A0A1F2WNP9</accession>
<comment type="caution">
    <text evidence="2">The sequence shown here is derived from an EMBL/GenBank/DDBJ whole genome shotgun (WGS) entry which is preliminary data.</text>
</comment>
<evidence type="ECO:0000313" key="3">
    <source>
        <dbReference type="Proteomes" id="UP000177876"/>
    </source>
</evidence>
<organism evidence="2 3">
    <name type="scientific">Candidatus Solincola sediminis</name>
    <dbReference type="NCBI Taxonomy" id="1797199"/>
    <lineage>
        <taxon>Bacteria</taxon>
        <taxon>Bacillati</taxon>
        <taxon>Actinomycetota</taxon>
        <taxon>Candidatus Geothermincolia</taxon>
        <taxon>Candidatus Geothermincolales</taxon>
        <taxon>Candidatus Geothermincolaceae</taxon>
        <taxon>Candidatus Solincola</taxon>
    </lineage>
</organism>
<feature type="domain" description="SCP2" evidence="1">
    <location>
        <begin position="98"/>
        <end position="178"/>
    </location>
</feature>
<dbReference type="Proteomes" id="UP000177876">
    <property type="component" value="Unassembled WGS sequence"/>
</dbReference>
<evidence type="ECO:0000259" key="1">
    <source>
        <dbReference type="Pfam" id="PF02036"/>
    </source>
</evidence>
<gene>
    <name evidence="2" type="ORF">A2Y75_02725</name>
</gene>
<dbReference type="EMBL" id="MELK01000022">
    <property type="protein sequence ID" value="OFW58482.1"/>
    <property type="molecule type" value="Genomic_DNA"/>
</dbReference>